<dbReference type="InterPro" id="IPR036986">
    <property type="entry name" value="S4_RNA-bd_sf"/>
</dbReference>
<feature type="domain" description="RNA-binding S4" evidence="2">
    <location>
        <begin position="183"/>
        <end position="240"/>
    </location>
</feature>
<dbReference type="Gene3D" id="3.10.290.10">
    <property type="entry name" value="RNA-binding S4 domain"/>
    <property type="match status" value="1"/>
</dbReference>
<evidence type="ECO:0000313" key="3">
    <source>
        <dbReference type="EMBL" id="KRL14208.1"/>
    </source>
</evidence>
<dbReference type="SUPFAM" id="SSF55174">
    <property type="entry name" value="Alpha-L RNA-binding motif"/>
    <property type="match status" value="1"/>
</dbReference>
<dbReference type="PANTHER" id="PTHR13633">
    <property type="entry name" value="MITOCHONDRIAL TRANSCRIPTION RESCUE FACTOR 1"/>
    <property type="match status" value="1"/>
</dbReference>
<dbReference type="AlphaFoldDB" id="A0A0R1N1V8"/>
<name>A0A0R1N1V8_9LACO</name>
<dbReference type="InterPro" id="IPR048443">
    <property type="entry name" value="RqcP2_N"/>
</dbReference>
<evidence type="ECO:0000259" key="2">
    <source>
        <dbReference type="SMART" id="SM00363"/>
    </source>
</evidence>
<dbReference type="Gene3D" id="3.30.70.330">
    <property type="match status" value="1"/>
</dbReference>
<dbReference type="EMBL" id="AZEC01000002">
    <property type="protein sequence ID" value="KRL14208.1"/>
    <property type="molecule type" value="Genomic_DNA"/>
</dbReference>
<dbReference type="Proteomes" id="UP000051330">
    <property type="component" value="Unassembled WGS sequence"/>
</dbReference>
<reference evidence="3 4" key="1">
    <citation type="journal article" date="2015" name="Genome Announc.">
        <title>Expanding the biotechnology potential of lactobacilli through comparative genomics of 213 strains and associated genera.</title>
        <authorList>
            <person name="Sun Z."/>
            <person name="Harris H.M."/>
            <person name="McCann A."/>
            <person name="Guo C."/>
            <person name="Argimon S."/>
            <person name="Zhang W."/>
            <person name="Yang X."/>
            <person name="Jeffery I.B."/>
            <person name="Cooney J.C."/>
            <person name="Kagawa T.F."/>
            <person name="Liu W."/>
            <person name="Song Y."/>
            <person name="Salvetti E."/>
            <person name="Wrobel A."/>
            <person name="Rasinkangas P."/>
            <person name="Parkhill J."/>
            <person name="Rea M.C."/>
            <person name="O'Sullivan O."/>
            <person name="Ritari J."/>
            <person name="Douillard F.P."/>
            <person name="Paul Ross R."/>
            <person name="Yang R."/>
            <person name="Briner A.E."/>
            <person name="Felis G.E."/>
            <person name="de Vos W.M."/>
            <person name="Barrangou R."/>
            <person name="Klaenhammer T.R."/>
            <person name="Caufield P.W."/>
            <person name="Cui Y."/>
            <person name="Zhang H."/>
            <person name="O'Toole P.W."/>
        </authorList>
    </citation>
    <scope>NUCLEOTIDE SEQUENCE [LARGE SCALE GENOMIC DNA]</scope>
    <source>
        <strain evidence="3 4">DSM 12744</strain>
    </source>
</reference>
<keyword evidence="4" id="KW-1185">Reference proteome</keyword>
<dbReference type="InterPro" id="IPR002942">
    <property type="entry name" value="S4_RNA-bd"/>
</dbReference>
<dbReference type="Gene3D" id="3.30.1370.160">
    <property type="match status" value="1"/>
</dbReference>
<dbReference type="PATRIC" id="fig|1423792.3.peg.1391"/>
<dbReference type="OrthoDB" id="9812787at2"/>
<sequence>MDATVYQHFRKEEAPFIDQVNEWMERANVEYRPILSDFLDPRQMFIVEELVGKHGSVHYFFAGGYEAAERQRVIIAPEYFTPEQTDFDIQLFTIKYPQKFATLRHSQILGTLVNSGLKRDAFGDILTDGETWQFLTEKSLATYIQNEVTKIGKINVQLLPTPEVNVIVPKDAWAQESATVSSLRLDALISEVYHMSRQRAKALIEGEKVKLNWQPFMKPDFALGLMDIVSVRGFGRIQITATAGETKKGRIKLTVNVLRK</sequence>
<evidence type="ECO:0000313" key="4">
    <source>
        <dbReference type="Proteomes" id="UP000051330"/>
    </source>
</evidence>
<dbReference type="Pfam" id="PF21278">
    <property type="entry name" value="YlmH_1st"/>
    <property type="match status" value="1"/>
</dbReference>
<protein>
    <recommendedName>
        <fullName evidence="2">RNA-binding S4 domain-containing protein</fullName>
    </recommendedName>
</protein>
<gene>
    <name evidence="3" type="ORF">FD09_GL001372</name>
</gene>
<dbReference type="InterPro" id="IPR040591">
    <property type="entry name" value="RqcP2_RBD"/>
</dbReference>
<keyword evidence="1" id="KW-0694">RNA-binding</keyword>
<accession>A0A0R1N1V8</accession>
<dbReference type="PROSITE" id="PS50889">
    <property type="entry name" value="S4"/>
    <property type="match status" value="1"/>
</dbReference>
<organism evidence="3 4">
    <name type="scientific">Schleiferilactobacillus perolens DSM 12744</name>
    <dbReference type="NCBI Taxonomy" id="1423792"/>
    <lineage>
        <taxon>Bacteria</taxon>
        <taxon>Bacillati</taxon>
        <taxon>Bacillota</taxon>
        <taxon>Bacilli</taxon>
        <taxon>Lactobacillales</taxon>
        <taxon>Lactobacillaceae</taxon>
        <taxon>Schleiferilactobacillus</taxon>
    </lineage>
</organism>
<dbReference type="Pfam" id="PF17774">
    <property type="entry name" value="YlmH_RBD"/>
    <property type="match status" value="1"/>
</dbReference>
<comment type="caution">
    <text evidence="3">The sequence shown here is derived from an EMBL/GenBank/DDBJ whole genome shotgun (WGS) entry which is preliminary data.</text>
</comment>
<proteinExistence type="predicted"/>
<dbReference type="InterPro" id="IPR012677">
    <property type="entry name" value="Nucleotide-bd_a/b_plait_sf"/>
</dbReference>
<dbReference type="STRING" id="1423792.FD09_GL001372"/>
<dbReference type="GO" id="GO:0003723">
    <property type="term" value="F:RNA binding"/>
    <property type="evidence" value="ECO:0007669"/>
    <property type="project" value="UniProtKB-KW"/>
</dbReference>
<evidence type="ECO:0000256" key="1">
    <source>
        <dbReference type="PROSITE-ProRule" id="PRU00182"/>
    </source>
</evidence>
<dbReference type="PANTHER" id="PTHR13633:SF3">
    <property type="entry name" value="MITOCHONDRIAL TRANSCRIPTION RESCUE FACTOR 1"/>
    <property type="match status" value="1"/>
</dbReference>
<dbReference type="SMART" id="SM00363">
    <property type="entry name" value="S4"/>
    <property type="match status" value="1"/>
</dbReference>
<dbReference type="CDD" id="cd00165">
    <property type="entry name" value="S4"/>
    <property type="match status" value="1"/>
</dbReference>
<dbReference type="RefSeq" id="WP_057818208.1">
    <property type="nucleotide sequence ID" value="NZ_AZEC01000002.1"/>
</dbReference>